<evidence type="ECO:0000313" key="1">
    <source>
        <dbReference type="EMBL" id="PWR72457.1"/>
    </source>
</evidence>
<dbReference type="InterPro" id="IPR036606">
    <property type="entry name" value="EhaM-like_sf"/>
</dbReference>
<comment type="caution">
    <text evidence="1">The sequence shown here is derived from an EMBL/GenBank/DDBJ whole genome shotgun (WGS) entry which is preliminary data.</text>
</comment>
<organism evidence="1 2">
    <name type="scientific">Methanospirillum stamsii</name>
    <dbReference type="NCBI Taxonomy" id="1277351"/>
    <lineage>
        <taxon>Archaea</taxon>
        <taxon>Methanobacteriati</taxon>
        <taxon>Methanobacteriota</taxon>
        <taxon>Stenosarchaea group</taxon>
        <taxon>Methanomicrobia</taxon>
        <taxon>Methanomicrobiales</taxon>
        <taxon>Methanospirillaceae</taxon>
        <taxon>Methanospirillum</taxon>
    </lineage>
</organism>
<evidence type="ECO:0008006" key="3">
    <source>
        <dbReference type="Google" id="ProtNLM"/>
    </source>
</evidence>
<reference evidence="1 2" key="1">
    <citation type="submission" date="2018-05" db="EMBL/GenBank/DDBJ databases">
        <title>Draft genome of Methanospirillum stamsii Pt1.</title>
        <authorList>
            <person name="Dueholm M.S."/>
            <person name="Nielsen P.H."/>
            <person name="Bakmann L.F."/>
            <person name="Otzen D.E."/>
        </authorList>
    </citation>
    <scope>NUCLEOTIDE SEQUENCE [LARGE SCALE GENOMIC DNA]</scope>
    <source>
        <strain evidence="1 2">Pt1</strain>
    </source>
</reference>
<proteinExistence type="predicted"/>
<dbReference type="EMBL" id="QGMZ01000026">
    <property type="protein sequence ID" value="PWR72457.1"/>
    <property type="molecule type" value="Genomic_DNA"/>
</dbReference>
<dbReference type="RefSeq" id="WP_109941368.1">
    <property type="nucleotide sequence ID" value="NZ_CP176366.1"/>
</dbReference>
<sequence length="125" mass="14773">MTEVYERDLFGMKFAILKSPYHKMVVKTCAEMLGVPPMRVRRYFIENLDMLMLESLGARYDSWMEHGDPDGGIRREIGFDLFTRYIPIISQDVMNKALETIDKNEENAENIREYLRNQVFPEDVE</sequence>
<dbReference type="Proteomes" id="UP000245934">
    <property type="component" value="Unassembled WGS sequence"/>
</dbReference>
<dbReference type="AlphaFoldDB" id="A0A2V2N870"/>
<keyword evidence="2" id="KW-1185">Reference proteome</keyword>
<dbReference type="OrthoDB" id="111092at2157"/>
<name>A0A2V2N870_9EURY</name>
<protein>
    <recommendedName>
        <fullName evidence="3">DUF1959 domain-containing protein</fullName>
    </recommendedName>
</protein>
<evidence type="ECO:0000313" key="2">
    <source>
        <dbReference type="Proteomes" id="UP000245934"/>
    </source>
</evidence>
<accession>A0A2V2N870</accession>
<dbReference type="GeneID" id="97608576"/>
<gene>
    <name evidence="1" type="ORF">DLD82_12025</name>
</gene>
<dbReference type="Gene3D" id="1.10.3070.10">
    <property type="entry name" value="EhaM-like"/>
    <property type="match status" value="1"/>
</dbReference>